<dbReference type="InterPro" id="IPR016181">
    <property type="entry name" value="Acyl_CoA_acyltransferase"/>
</dbReference>
<comment type="caution">
    <text evidence="2">The sequence shown here is derived from an EMBL/GenBank/DDBJ whole genome shotgun (WGS) entry which is preliminary data.</text>
</comment>
<dbReference type="SUPFAM" id="SSF55729">
    <property type="entry name" value="Acyl-CoA N-acyltransferases (Nat)"/>
    <property type="match status" value="1"/>
</dbReference>
<keyword evidence="2" id="KW-0808">Transferase</keyword>
<reference evidence="3" key="1">
    <citation type="submission" date="2016-11" db="EMBL/GenBank/DDBJ databases">
        <authorList>
            <person name="Sisinthy S."/>
            <person name="Ara S."/>
            <person name="Gundlapally S.R."/>
        </authorList>
    </citation>
    <scope>NUCLEOTIDE SEQUENCE [LARGE SCALE GENOMIC DNA]</scope>
    <source>
        <strain evidence="3">V1-41</strain>
    </source>
</reference>
<organism evidence="2 3">
    <name type="scientific">Oceanisphaera arctica</name>
    <dbReference type="NCBI Taxonomy" id="641510"/>
    <lineage>
        <taxon>Bacteria</taxon>
        <taxon>Pseudomonadati</taxon>
        <taxon>Pseudomonadota</taxon>
        <taxon>Gammaproteobacteria</taxon>
        <taxon>Aeromonadales</taxon>
        <taxon>Aeromonadaceae</taxon>
        <taxon>Oceanisphaera</taxon>
    </lineage>
</organism>
<proteinExistence type="predicted"/>
<dbReference type="GO" id="GO:0016747">
    <property type="term" value="F:acyltransferase activity, transferring groups other than amino-acyl groups"/>
    <property type="evidence" value="ECO:0007669"/>
    <property type="project" value="InterPro"/>
</dbReference>
<sequence>MRLTVHCLNQLPAIHRRHADIILQGRALPEQAVFYLATFNDKAVALAWRQQDRLDFIAVRDITRRRGIGRELLRQIRLEAKAAGLSRLDCNPAQAPEEQRAGLAAFLTSHGFNTQAGMLSYCLEK</sequence>
<keyword evidence="3" id="KW-1185">Reference proteome</keyword>
<name>A0A2P5TIQ0_9GAMM</name>
<dbReference type="RefSeq" id="WP_104488103.1">
    <property type="nucleotide sequence ID" value="NZ_BMYB01000008.1"/>
</dbReference>
<dbReference type="AlphaFoldDB" id="A0A2P5TIQ0"/>
<dbReference type="InterPro" id="IPR040448">
    <property type="entry name" value="PanZ_GNAT"/>
</dbReference>
<dbReference type="OrthoDB" id="5736859at2"/>
<feature type="domain" description="N-acetyltransferase" evidence="1">
    <location>
        <begin position="1"/>
        <end position="125"/>
    </location>
</feature>
<dbReference type="InterPro" id="IPR000182">
    <property type="entry name" value="GNAT_dom"/>
</dbReference>
<protein>
    <submittedName>
        <fullName evidence="2">GNAT family N-acetyltransferase</fullName>
    </submittedName>
</protein>
<dbReference type="PROSITE" id="PS51186">
    <property type="entry name" value="GNAT"/>
    <property type="match status" value="1"/>
</dbReference>
<gene>
    <name evidence="2" type="ORF">UN63_15080</name>
</gene>
<dbReference type="Pfam" id="PF12568">
    <property type="entry name" value="PanZ"/>
    <property type="match status" value="1"/>
</dbReference>
<evidence type="ECO:0000313" key="2">
    <source>
        <dbReference type="EMBL" id="PPL14668.1"/>
    </source>
</evidence>
<dbReference type="Proteomes" id="UP000242231">
    <property type="component" value="Unassembled WGS sequence"/>
</dbReference>
<dbReference type="EMBL" id="MPZM01000053">
    <property type="protein sequence ID" value="PPL14668.1"/>
    <property type="molecule type" value="Genomic_DNA"/>
</dbReference>
<evidence type="ECO:0000259" key="1">
    <source>
        <dbReference type="PROSITE" id="PS51186"/>
    </source>
</evidence>
<dbReference type="CDD" id="cd04301">
    <property type="entry name" value="NAT_SF"/>
    <property type="match status" value="1"/>
</dbReference>
<accession>A0A2P5TIQ0</accession>
<evidence type="ECO:0000313" key="3">
    <source>
        <dbReference type="Proteomes" id="UP000242231"/>
    </source>
</evidence>
<dbReference type="Gene3D" id="3.40.630.30">
    <property type="match status" value="1"/>
</dbReference>